<dbReference type="AlphaFoldDB" id="A0A7W9C747"/>
<dbReference type="CDD" id="cd03396">
    <property type="entry name" value="PAP2_like_6"/>
    <property type="match status" value="1"/>
</dbReference>
<feature type="transmembrane region" description="Helical" evidence="1">
    <location>
        <begin position="12"/>
        <end position="42"/>
    </location>
</feature>
<keyword evidence="1" id="KW-0472">Membrane</keyword>
<dbReference type="Gene3D" id="1.20.144.10">
    <property type="entry name" value="Phosphatidic acid phosphatase type 2/haloperoxidase"/>
    <property type="match status" value="1"/>
</dbReference>
<feature type="domain" description="Phosphatidic acid phosphatase type 2/haloperoxidase" evidence="2">
    <location>
        <begin position="97"/>
        <end position="222"/>
    </location>
</feature>
<accession>A0A7W9C747</accession>
<sequence>MSARLRLTRDDAAVLAAAAVLAISAYFLVFPGVDIAVSRFFYRPEAGFFLAGDPVLKALRKSSTLVLALLLLGVIGRLIWRALRGRSVGAAARRAMFAVAALALGPGLVVNLLFKSLWGRARPVQIDQFGGDAAFTPAWVISDACQSNCSFVSGEGSSAAWMVGVLLVVTPARWRPAVLPLGLVYALALSMNRLAFGGHFLSDILLSWALTALVMAGVYRVTAAAPGLVRRARRRLRWSRPLPA</sequence>
<dbReference type="InterPro" id="IPR000326">
    <property type="entry name" value="PAP2/HPO"/>
</dbReference>
<gene>
    <name evidence="3" type="ORF">GGQ93_001894</name>
</gene>
<evidence type="ECO:0000313" key="4">
    <source>
        <dbReference type="Proteomes" id="UP000527324"/>
    </source>
</evidence>
<feature type="transmembrane region" description="Helical" evidence="1">
    <location>
        <begin position="62"/>
        <end position="83"/>
    </location>
</feature>
<protein>
    <submittedName>
        <fullName evidence="3">Membrane-associated PAP2 superfamily phosphatase</fullName>
    </submittedName>
</protein>
<dbReference type="EMBL" id="JACHOQ010000003">
    <property type="protein sequence ID" value="MBB5740180.1"/>
    <property type="molecule type" value="Genomic_DNA"/>
</dbReference>
<feature type="transmembrane region" description="Helical" evidence="1">
    <location>
        <begin position="177"/>
        <end position="196"/>
    </location>
</feature>
<comment type="caution">
    <text evidence="3">The sequence shown here is derived from an EMBL/GenBank/DDBJ whole genome shotgun (WGS) entry which is preliminary data.</text>
</comment>
<feature type="transmembrane region" description="Helical" evidence="1">
    <location>
        <begin position="208"/>
        <end position="229"/>
    </location>
</feature>
<keyword evidence="4" id="KW-1185">Reference proteome</keyword>
<name>A0A7W9C747_9CAUL</name>
<dbReference type="RefSeq" id="WP_224764249.1">
    <property type="nucleotide sequence ID" value="NZ_CAJFZW010000001.1"/>
</dbReference>
<organism evidence="3 4">
    <name type="scientific">Brevundimonas aurantiaca</name>
    <dbReference type="NCBI Taxonomy" id="74316"/>
    <lineage>
        <taxon>Bacteria</taxon>
        <taxon>Pseudomonadati</taxon>
        <taxon>Pseudomonadota</taxon>
        <taxon>Alphaproteobacteria</taxon>
        <taxon>Caulobacterales</taxon>
        <taxon>Caulobacteraceae</taxon>
        <taxon>Brevundimonas</taxon>
    </lineage>
</organism>
<evidence type="ECO:0000259" key="2">
    <source>
        <dbReference type="Pfam" id="PF01569"/>
    </source>
</evidence>
<dbReference type="Proteomes" id="UP000527324">
    <property type="component" value="Unassembled WGS sequence"/>
</dbReference>
<dbReference type="SUPFAM" id="SSF48317">
    <property type="entry name" value="Acid phosphatase/Vanadium-dependent haloperoxidase"/>
    <property type="match status" value="1"/>
</dbReference>
<reference evidence="3 4" key="1">
    <citation type="submission" date="2020-08" db="EMBL/GenBank/DDBJ databases">
        <title>Genomic Encyclopedia of Type Strains, Phase IV (KMG-IV): sequencing the most valuable type-strain genomes for metagenomic binning, comparative biology and taxonomic classification.</title>
        <authorList>
            <person name="Goeker M."/>
        </authorList>
    </citation>
    <scope>NUCLEOTIDE SEQUENCE [LARGE SCALE GENOMIC DNA]</scope>
    <source>
        <strain evidence="3 4">DSM 4731</strain>
    </source>
</reference>
<feature type="transmembrane region" description="Helical" evidence="1">
    <location>
        <begin position="95"/>
        <end position="114"/>
    </location>
</feature>
<dbReference type="InterPro" id="IPR036938">
    <property type="entry name" value="PAP2/HPO_sf"/>
</dbReference>
<keyword evidence="1" id="KW-0812">Transmembrane</keyword>
<evidence type="ECO:0000313" key="3">
    <source>
        <dbReference type="EMBL" id="MBB5740180.1"/>
    </source>
</evidence>
<proteinExistence type="predicted"/>
<evidence type="ECO:0000256" key="1">
    <source>
        <dbReference type="SAM" id="Phobius"/>
    </source>
</evidence>
<dbReference type="Pfam" id="PF01569">
    <property type="entry name" value="PAP2"/>
    <property type="match status" value="1"/>
</dbReference>
<keyword evidence="1" id="KW-1133">Transmembrane helix</keyword>